<accession>A0A9W6UY09</accession>
<comment type="caution">
    <text evidence="2">The sequence shown here is derived from an EMBL/GenBank/DDBJ whole genome shotgun (WGS) entry which is preliminary data.</text>
</comment>
<dbReference type="EMBL" id="BSRZ01000008">
    <property type="protein sequence ID" value="GLW65240.1"/>
    <property type="molecule type" value="Genomic_DNA"/>
</dbReference>
<reference evidence="2" key="1">
    <citation type="submission" date="2023-02" db="EMBL/GenBank/DDBJ databases">
        <title>Actinomadura rubrobrunea NBRC 14622.</title>
        <authorList>
            <person name="Ichikawa N."/>
            <person name="Sato H."/>
            <person name="Tonouchi N."/>
        </authorList>
    </citation>
    <scope>NUCLEOTIDE SEQUENCE</scope>
    <source>
        <strain evidence="2">NBRC 14622</strain>
    </source>
</reference>
<organism evidence="2 3">
    <name type="scientific">Actinomadura rubrobrunea</name>
    <dbReference type="NCBI Taxonomy" id="115335"/>
    <lineage>
        <taxon>Bacteria</taxon>
        <taxon>Bacillati</taxon>
        <taxon>Actinomycetota</taxon>
        <taxon>Actinomycetes</taxon>
        <taxon>Streptosporangiales</taxon>
        <taxon>Thermomonosporaceae</taxon>
        <taxon>Actinomadura</taxon>
    </lineage>
</organism>
<dbReference type="Proteomes" id="UP001165124">
    <property type="component" value="Unassembled WGS sequence"/>
</dbReference>
<evidence type="ECO:0008006" key="4">
    <source>
        <dbReference type="Google" id="ProtNLM"/>
    </source>
</evidence>
<evidence type="ECO:0000313" key="3">
    <source>
        <dbReference type="Proteomes" id="UP001165124"/>
    </source>
</evidence>
<protein>
    <recommendedName>
        <fullName evidence="4">DUF4352 domain-containing protein</fullName>
    </recommendedName>
</protein>
<keyword evidence="3" id="KW-1185">Reference proteome</keyword>
<feature type="region of interest" description="Disordered" evidence="1">
    <location>
        <begin position="1"/>
        <end position="32"/>
    </location>
</feature>
<evidence type="ECO:0000313" key="2">
    <source>
        <dbReference type="EMBL" id="GLW65240.1"/>
    </source>
</evidence>
<name>A0A9W6UY09_9ACTN</name>
<proteinExistence type="predicted"/>
<gene>
    <name evidence="2" type="ORF">Arub01_34840</name>
</gene>
<sequence>MSGPGISIGRVEPPMSPPPPRTSPEPARRRRLLPASAVGAVAVLASVLWATGGLKETPQEPGKAPGKPIDLGWFDVTVRDARIATVQGVFDKTPQRRIVVRLRVVNKGKETATLGRGGFADGVAARTAKGTWLRPDEVEGTAAGAPTDVVQPGLPVEAAAQWRLGPQDSPATFTVGLRKWKFDRGFTDTSFRWRLQAEKGDALAGRLTLRVARS</sequence>
<feature type="compositionally biased region" description="Pro residues" evidence="1">
    <location>
        <begin position="14"/>
        <end position="23"/>
    </location>
</feature>
<evidence type="ECO:0000256" key="1">
    <source>
        <dbReference type="SAM" id="MobiDB-lite"/>
    </source>
</evidence>
<dbReference type="AlphaFoldDB" id="A0A9W6UY09"/>